<feature type="transmembrane region" description="Helical" evidence="12">
    <location>
        <begin position="64"/>
        <end position="83"/>
    </location>
</feature>
<protein>
    <submittedName>
        <fullName evidence="16">DgyrCDS2692</fullName>
    </submittedName>
</protein>
<evidence type="ECO:0000256" key="6">
    <source>
        <dbReference type="ARBA" id="ARBA00022958"/>
    </source>
</evidence>
<comment type="catalytic activity">
    <reaction evidence="11">
        <text>K(+)(in) = K(+)(out)</text>
        <dbReference type="Rhea" id="RHEA:29463"/>
        <dbReference type="ChEBI" id="CHEBI:29103"/>
    </reaction>
</comment>
<comment type="subcellular location">
    <subcellularLocation>
        <location evidence="1">Membrane</location>
        <topology evidence="1">Multi-pass membrane protein</topology>
    </subcellularLocation>
</comment>
<dbReference type="Gene3D" id="3.40.50.720">
    <property type="entry name" value="NAD(P)-binding Rossmann-like Domain"/>
    <property type="match status" value="1"/>
</dbReference>
<dbReference type="PRINTS" id="PR01449">
    <property type="entry name" value="BKCHANNELA"/>
</dbReference>
<feature type="domain" description="RCK N-terminal" evidence="15">
    <location>
        <begin position="477"/>
        <end position="588"/>
    </location>
</feature>
<dbReference type="Pfam" id="PF22614">
    <property type="entry name" value="Slo-like_RCK"/>
    <property type="match status" value="2"/>
</dbReference>
<dbReference type="PANTHER" id="PTHR10027">
    <property type="entry name" value="CALCIUM-ACTIVATED POTASSIUM CHANNEL ALPHA CHAIN"/>
    <property type="match status" value="1"/>
</dbReference>
<proteinExistence type="predicted"/>
<sequence>MYSISICIYFIDATSFERENCGTVVDNPKQVTDIILNVFFIIFFTIRLENNGDPMERYANFQKIHYWQCVYWLLVTMSTVGFGDVHPSTILGRALMVLFIIGSFVMFTKSIPEIVKYLGESMNRRQPYVRYYGRRHILICGQVTTGNVPNTAYLFHDKENAKDIDLVFLGKNKIDCEIDAFFKRCYRDVAFFIGTPFETSDLKDLHYADSIIILADRQSKTPYQDDKENILQAIAIKSFYSEARIILQLLKEESRLKVLNIASWRWQGDNKDQIICFSELRNGILAQNCMIPGFISLYLNLFIHRNQVYCKTLKTWQNLYLNGANHKIKVIQNPPNSLLNRLFFSAVELCWQKLNIILFAVEESTKDGSFTILNPGAHYKITGEIKLFFITPKDFSLREGLSTLDGGIHSILVKYATNDETETLISSHFLSKFGERRSSLSKKLSRMTSIVDYEKYHIDYGKSMDKCTIRGKNKLKLQDHVIVYISAVSTKLNLLQFIVPMRYSSIPEQDLIDIVLVCDLKTIEDEWDDICYFKNIHIVQLTNGIQHDFSTASITTCRSCLVFTAPEVDDADVTLATLAIKSMLTELHADVKICLLTRAGHTPNSWTHRFLSESFIPVISSLDTTSNIQFLEEDRNDSSSIVTTASFAGGNVLPGCELDAFIASAYTDSSLMTIAKVLATGRSGEELHELITRQLDIKLIDPDQGRVVNMPINAPPLSLAYENTETKDFGSFFTKVLRDLKIICLALYRRISESSKARVTLTMPKSTLPIQKDDHRMTWIGEVICLLPCKEGDENLNFINKERQ</sequence>
<dbReference type="AlphaFoldDB" id="A0A7I8VCZ3"/>
<keyword evidence="8" id="KW-0406">Ion transport</keyword>
<evidence type="ECO:0000256" key="9">
    <source>
        <dbReference type="ARBA" id="ARBA00023136"/>
    </source>
</evidence>
<evidence type="ECO:0000256" key="7">
    <source>
        <dbReference type="ARBA" id="ARBA00022989"/>
    </source>
</evidence>
<evidence type="ECO:0000256" key="8">
    <source>
        <dbReference type="ARBA" id="ARBA00023065"/>
    </source>
</evidence>
<evidence type="ECO:0000256" key="1">
    <source>
        <dbReference type="ARBA" id="ARBA00004141"/>
    </source>
</evidence>
<keyword evidence="17" id="KW-1185">Reference proteome</keyword>
<evidence type="ECO:0000256" key="4">
    <source>
        <dbReference type="ARBA" id="ARBA00022692"/>
    </source>
</evidence>
<evidence type="ECO:0000256" key="5">
    <source>
        <dbReference type="ARBA" id="ARBA00022826"/>
    </source>
</evidence>
<dbReference type="GO" id="GO:0016020">
    <property type="term" value="C:membrane"/>
    <property type="evidence" value="ECO:0007669"/>
    <property type="project" value="UniProtKB-SubCell"/>
</dbReference>
<keyword evidence="3" id="KW-0633">Potassium transport</keyword>
<dbReference type="EMBL" id="CAJFCJ010000004">
    <property type="protein sequence ID" value="CAD5113530.1"/>
    <property type="molecule type" value="Genomic_DNA"/>
</dbReference>
<keyword evidence="2" id="KW-0813">Transport</keyword>
<keyword evidence="10" id="KW-0407">Ion channel</keyword>
<evidence type="ECO:0000259" key="15">
    <source>
        <dbReference type="Pfam" id="PF22614"/>
    </source>
</evidence>
<organism evidence="16 17">
    <name type="scientific">Dimorphilus gyrociliatus</name>
    <dbReference type="NCBI Taxonomy" id="2664684"/>
    <lineage>
        <taxon>Eukaryota</taxon>
        <taxon>Metazoa</taxon>
        <taxon>Spiralia</taxon>
        <taxon>Lophotrochozoa</taxon>
        <taxon>Annelida</taxon>
        <taxon>Polychaeta</taxon>
        <taxon>Polychaeta incertae sedis</taxon>
        <taxon>Dinophilidae</taxon>
        <taxon>Dimorphilus</taxon>
    </lineage>
</organism>
<dbReference type="Pfam" id="PF07885">
    <property type="entry name" value="Ion_trans_2"/>
    <property type="match status" value="1"/>
</dbReference>
<dbReference type="InterPro" id="IPR013099">
    <property type="entry name" value="K_chnl_dom"/>
</dbReference>
<evidence type="ECO:0000259" key="13">
    <source>
        <dbReference type="Pfam" id="PF03493"/>
    </source>
</evidence>
<dbReference type="OrthoDB" id="10035564at2759"/>
<feature type="transmembrane region" description="Helical" evidence="12">
    <location>
        <begin position="89"/>
        <end position="107"/>
    </location>
</feature>
<keyword evidence="4 12" id="KW-0812">Transmembrane</keyword>
<evidence type="ECO:0000256" key="10">
    <source>
        <dbReference type="ARBA" id="ARBA00023303"/>
    </source>
</evidence>
<evidence type="ECO:0000259" key="14">
    <source>
        <dbReference type="Pfam" id="PF07885"/>
    </source>
</evidence>
<dbReference type="SUPFAM" id="SSF81324">
    <property type="entry name" value="Voltage-gated potassium channels"/>
    <property type="match status" value="1"/>
</dbReference>
<dbReference type="GO" id="GO:0060072">
    <property type="term" value="F:large conductance calcium-activated potassium channel activity"/>
    <property type="evidence" value="ECO:0007669"/>
    <property type="project" value="TreeGrafter"/>
</dbReference>
<dbReference type="InterPro" id="IPR047871">
    <property type="entry name" value="K_chnl_Slo-like"/>
</dbReference>
<gene>
    <name evidence="16" type="ORF">DGYR_LOCUS2502</name>
</gene>
<feature type="domain" description="Calcium-activated potassium channel BK alpha subunit" evidence="13">
    <location>
        <begin position="272"/>
        <end position="361"/>
    </location>
</feature>
<accession>A0A7I8VCZ3</accession>
<evidence type="ECO:0000313" key="16">
    <source>
        <dbReference type="EMBL" id="CAD5113530.1"/>
    </source>
</evidence>
<evidence type="ECO:0000313" key="17">
    <source>
        <dbReference type="Proteomes" id="UP000549394"/>
    </source>
</evidence>
<keyword evidence="6" id="KW-0630">Potassium</keyword>
<evidence type="ECO:0000256" key="11">
    <source>
        <dbReference type="ARBA" id="ARBA00034430"/>
    </source>
</evidence>
<dbReference type="Proteomes" id="UP000549394">
    <property type="component" value="Unassembled WGS sequence"/>
</dbReference>
<dbReference type="PANTHER" id="PTHR10027:SF33">
    <property type="entry name" value="CALCIUM-ACTIVATED POTASSIUM CHANNEL SUBUNIT ALPHA-1-RELATED"/>
    <property type="match status" value="1"/>
</dbReference>
<dbReference type="InterPro" id="IPR003929">
    <property type="entry name" value="K_chnl_BK_asu"/>
</dbReference>
<evidence type="ECO:0000256" key="2">
    <source>
        <dbReference type="ARBA" id="ARBA00022448"/>
    </source>
</evidence>
<dbReference type="InterPro" id="IPR003148">
    <property type="entry name" value="RCK_N"/>
</dbReference>
<evidence type="ECO:0000256" key="3">
    <source>
        <dbReference type="ARBA" id="ARBA00022538"/>
    </source>
</evidence>
<reference evidence="16 17" key="1">
    <citation type="submission" date="2020-08" db="EMBL/GenBank/DDBJ databases">
        <authorList>
            <person name="Hejnol A."/>
        </authorList>
    </citation>
    <scope>NUCLEOTIDE SEQUENCE [LARGE SCALE GENOMIC DNA]</scope>
</reference>
<keyword evidence="5" id="KW-0631">Potassium channel</keyword>
<feature type="domain" description="Potassium channel" evidence="14">
    <location>
        <begin position="46"/>
        <end position="118"/>
    </location>
</feature>
<dbReference type="Gene3D" id="1.10.287.70">
    <property type="match status" value="1"/>
</dbReference>
<evidence type="ECO:0000256" key="12">
    <source>
        <dbReference type="SAM" id="Phobius"/>
    </source>
</evidence>
<feature type="transmembrane region" description="Helical" evidence="12">
    <location>
        <begin position="34"/>
        <end position="52"/>
    </location>
</feature>
<feature type="domain" description="RCK N-terminal" evidence="15">
    <location>
        <begin position="134"/>
        <end position="246"/>
    </location>
</feature>
<name>A0A7I8VCZ3_9ANNE</name>
<keyword evidence="9 12" id="KW-0472">Membrane</keyword>
<dbReference type="Pfam" id="PF03493">
    <property type="entry name" value="BK_channel_a"/>
    <property type="match status" value="1"/>
</dbReference>
<comment type="caution">
    <text evidence="16">The sequence shown here is derived from an EMBL/GenBank/DDBJ whole genome shotgun (WGS) entry which is preliminary data.</text>
</comment>
<keyword evidence="7 12" id="KW-1133">Transmembrane helix</keyword>